<dbReference type="GO" id="GO:0140664">
    <property type="term" value="F:ATP-dependent DNA damage sensor activity"/>
    <property type="evidence" value="ECO:0007669"/>
    <property type="project" value="InterPro"/>
</dbReference>
<dbReference type="Proteomes" id="UP000053660">
    <property type="component" value="Unassembled WGS sequence"/>
</dbReference>
<feature type="region of interest" description="Disordered" evidence="2">
    <location>
        <begin position="153"/>
        <end position="176"/>
    </location>
</feature>
<keyword evidence="4" id="KW-1185">Reference proteome</keyword>
<dbReference type="EMBL" id="KN549599">
    <property type="protein sequence ID" value="KHJ96729.1"/>
    <property type="molecule type" value="Genomic_DNA"/>
</dbReference>
<name>A0A0B1THL3_OESDE</name>
<dbReference type="SUPFAM" id="SSF55874">
    <property type="entry name" value="ATPase domain of HSP90 chaperone/DNA topoisomerase II/histidine kinase"/>
    <property type="match status" value="1"/>
</dbReference>
<dbReference type="AlphaFoldDB" id="A0A0B1THL3"/>
<organism evidence="3 4">
    <name type="scientific">Oesophagostomum dentatum</name>
    <name type="common">Nodular worm</name>
    <dbReference type="NCBI Taxonomy" id="61180"/>
    <lineage>
        <taxon>Eukaryota</taxon>
        <taxon>Metazoa</taxon>
        <taxon>Ecdysozoa</taxon>
        <taxon>Nematoda</taxon>
        <taxon>Chromadorea</taxon>
        <taxon>Rhabditida</taxon>
        <taxon>Rhabditina</taxon>
        <taxon>Rhabditomorpha</taxon>
        <taxon>Strongyloidea</taxon>
        <taxon>Strongylidae</taxon>
        <taxon>Oesophagostomum</taxon>
    </lineage>
</organism>
<dbReference type="GO" id="GO:0006298">
    <property type="term" value="P:mismatch repair"/>
    <property type="evidence" value="ECO:0007669"/>
    <property type="project" value="InterPro"/>
</dbReference>
<evidence type="ECO:0000313" key="4">
    <source>
        <dbReference type="Proteomes" id="UP000053660"/>
    </source>
</evidence>
<evidence type="ECO:0000256" key="2">
    <source>
        <dbReference type="SAM" id="MobiDB-lite"/>
    </source>
</evidence>
<dbReference type="PANTHER" id="PTHR10073:SF52">
    <property type="entry name" value="MISMATCH REPAIR ENDONUCLEASE PMS2"/>
    <property type="match status" value="1"/>
</dbReference>
<dbReference type="OrthoDB" id="10254304at2759"/>
<evidence type="ECO:0000313" key="3">
    <source>
        <dbReference type="EMBL" id="KHJ96729.1"/>
    </source>
</evidence>
<dbReference type="InterPro" id="IPR014762">
    <property type="entry name" value="DNA_mismatch_repair_CS"/>
</dbReference>
<dbReference type="InterPro" id="IPR038973">
    <property type="entry name" value="MutL/Mlh/Pms-like"/>
</dbReference>
<dbReference type="GO" id="GO:0032389">
    <property type="term" value="C:MutLalpha complex"/>
    <property type="evidence" value="ECO:0007669"/>
    <property type="project" value="TreeGrafter"/>
</dbReference>
<dbReference type="Gene3D" id="3.30.565.10">
    <property type="entry name" value="Histidine kinase-like ATPase, C-terminal domain"/>
    <property type="match status" value="1"/>
</dbReference>
<protein>
    <submittedName>
        <fullName evidence="3">Uncharacterized protein</fullName>
    </submittedName>
</protein>
<dbReference type="InterPro" id="IPR036890">
    <property type="entry name" value="HATPase_C_sf"/>
</dbReference>
<proteinExistence type="inferred from homology"/>
<accession>A0A0B1THL3</accession>
<dbReference type="PROSITE" id="PS00058">
    <property type="entry name" value="DNA_MISMATCH_REPAIR_1"/>
    <property type="match status" value="1"/>
</dbReference>
<feature type="compositionally biased region" description="Basic and acidic residues" evidence="2">
    <location>
        <begin position="153"/>
        <end position="169"/>
    </location>
</feature>
<dbReference type="PANTHER" id="PTHR10073">
    <property type="entry name" value="DNA MISMATCH REPAIR PROTEIN MLH, PMS, MUTL"/>
    <property type="match status" value="1"/>
</dbReference>
<reference evidence="3 4" key="1">
    <citation type="submission" date="2014-03" db="EMBL/GenBank/DDBJ databases">
        <title>Draft genome of the hookworm Oesophagostomum dentatum.</title>
        <authorList>
            <person name="Mitreva M."/>
        </authorList>
    </citation>
    <scope>NUCLEOTIDE SEQUENCE [LARGE SCALE GENOMIC DNA]</scope>
    <source>
        <strain evidence="3 4">OD-Hann</strain>
    </source>
</reference>
<dbReference type="GO" id="GO:0016887">
    <property type="term" value="F:ATP hydrolysis activity"/>
    <property type="evidence" value="ECO:0007669"/>
    <property type="project" value="InterPro"/>
</dbReference>
<evidence type="ECO:0000256" key="1">
    <source>
        <dbReference type="ARBA" id="ARBA00006082"/>
    </source>
</evidence>
<sequence>MSFKKVSDVKCSVPAAAVLYKKHSGKPHSTSKLTGLNDFGTLSTLGFRGEALNALCSLASLTILTKSRTATVGTKLRFDHCGNITDQSSCARSVGTTVTVEKLFETLPVRRKEFEKTSKKEFGRLLNVVQCFALCRPDVKFICSNIVEGTRPRRTSDKTLEKKPADSSKDMINNKY</sequence>
<gene>
    <name evidence="3" type="ORF">OESDEN_03305</name>
</gene>
<comment type="similarity">
    <text evidence="1">Belongs to the DNA mismatch repair MutL/HexB family.</text>
</comment>